<evidence type="ECO:0000313" key="1">
    <source>
        <dbReference type="EMBL" id="QHT20939.1"/>
    </source>
</evidence>
<dbReference type="AlphaFoldDB" id="A0A6C0DY08"/>
<name>A0A6C0DY08_9ZZZZ</name>
<dbReference type="EMBL" id="MN739684">
    <property type="protein sequence ID" value="QHT20939.1"/>
    <property type="molecule type" value="Genomic_DNA"/>
</dbReference>
<protein>
    <submittedName>
        <fullName evidence="1">Uncharacterized protein</fullName>
    </submittedName>
</protein>
<reference evidence="1" key="1">
    <citation type="journal article" date="2020" name="Nature">
        <title>Giant virus diversity and host interactions through global metagenomics.</title>
        <authorList>
            <person name="Schulz F."/>
            <person name="Roux S."/>
            <person name="Paez-Espino D."/>
            <person name="Jungbluth S."/>
            <person name="Walsh D.A."/>
            <person name="Denef V.J."/>
            <person name="McMahon K.D."/>
            <person name="Konstantinidis K.T."/>
            <person name="Eloe-Fadrosh E.A."/>
            <person name="Kyrpides N.C."/>
            <person name="Woyke T."/>
        </authorList>
    </citation>
    <scope>NUCLEOTIDE SEQUENCE</scope>
    <source>
        <strain evidence="1">GVMAG-M-3300023174-75</strain>
    </source>
</reference>
<organism evidence="1">
    <name type="scientific">viral metagenome</name>
    <dbReference type="NCBI Taxonomy" id="1070528"/>
    <lineage>
        <taxon>unclassified sequences</taxon>
        <taxon>metagenomes</taxon>
        <taxon>organismal metagenomes</taxon>
    </lineage>
</organism>
<sequence>MRKTKAKNRKRSTLAKPKLYSKRKGRGIGSSKLENTTLDAAFSDRGFSISCYNDQREAKQEYKRHLKLALAINKDLLALLDKGLTNLKKLKRNASRNIRGNASQTAEYTKDRKYTQFAYDYNIMLLNKMTSQPNIDYKGLLKTMKANPDWELGRMAPTREIWERDFA</sequence>
<proteinExistence type="predicted"/>
<accession>A0A6C0DY08</accession>